<dbReference type="STRING" id="76728.AQ490_05685"/>
<gene>
    <name evidence="2" type="ORF">AQ490_05685</name>
</gene>
<dbReference type="Gene3D" id="1.25.40.10">
    <property type="entry name" value="Tetratricopeptide repeat domain"/>
    <property type="match status" value="1"/>
</dbReference>
<dbReference type="RefSeq" id="WP_018382978.1">
    <property type="nucleotide sequence ID" value="NZ_LLZU01000035.1"/>
</dbReference>
<dbReference type="AlphaFoldDB" id="A0A0T6LP27"/>
<dbReference type="SUPFAM" id="SSF48452">
    <property type="entry name" value="TPR-like"/>
    <property type="match status" value="1"/>
</dbReference>
<feature type="compositionally biased region" description="Low complexity" evidence="1">
    <location>
        <begin position="399"/>
        <end position="417"/>
    </location>
</feature>
<comment type="caution">
    <text evidence="2">The sequence shown here is derived from an EMBL/GenBank/DDBJ whole genome shotgun (WGS) entry which is preliminary data.</text>
</comment>
<evidence type="ECO:0000313" key="2">
    <source>
        <dbReference type="EMBL" id="KRV47851.1"/>
    </source>
</evidence>
<feature type="compositionally biased region" description="Low complexity" evidence="1">
    <location>
        <begin position="380"/>
        <end position="391"/>
    </location>
</feature>
<dbReference type="EMBL" id="LLZU01000035">
    <property type="protein sequence ID" value="KRV47851.1"/>
    <property type="molecule type" value="Genomic_DNA"/>
</dbReference>
<dbReference type="InterPro" id="IPR011990">
    <property type="entry name" value="TPR-like_helical_dom_sf"/>
</dbReference>
<evidence type="ECO:0000256" key="1">
    <source>
        <dbReference type="SAM" id="MobiDB-lite"/>
    </source>
</evidence>
<feature type="region of interest" description="Disordered" evidence="1">
    <location>
        <begin position="380"/>
        <end position="423"/>
    </location>
</feature>
<dbReference type="Proteomes" id="UP000050867">
    <property type="component" value="Unassembled WGS sequence"/>
</dbReference>
<protein>
    <recommendedName>
        <fullName evidence="4">Tetratricopeptide repeat protein</fullName>
    </recommendedName>
</protein>
<sequence length="1015" mass="109248">MTSRSIDDIRFDLYRNGDEPIGSPRNARAEQLVAEAEGTGDQPLLVEALIGLTIAYSHSAECDKMFVPFSRLLRMWDENPADFDEDDAHQLFWMFKWVSGDAMAQPQIPLASIEEWLVEMRRRYRIAGHSERAVHARDFEVARYLGDVERAERALSALLAADRDEMADCHACELHEQGQWQVERGDDAAALEVWRPVLEGRESCLHEPHATLARSLLPLVRLGRLDAARSHHLRGYRMARSVEALGSSVAAHVEFCALTGNEPRGLEILAEQTPRWELRGDALPYMEWMACAALLSRRVVDLGHGDRPVPGPPGRQWTAAALLEHATDEALAMAVRFDERNGSTRVSDLLRLQMGAEPLLDSLPLGLRSAPLGQAASAVGAARGTGARVPAVPGTGTEAGARQSAPAPRSASAGAPRASDDPRELLVRARQLSDTLHPSAGAAWQRAARAVEGGGGALDDGDRADLLDATALGLRGPGQRAADLLAEAAEAHERAGQPGKALVSRGRVTLAALRSGRAESALEEIEELCARAEALHADGRASTRQVATVLVFRCRVRAALLGAAADPHAEAARLKAELDDLLAFARPHHDEPGVLSRVADATELLGLLAAMDDPAAAVPLFTAAVSHHHASGRPWLAVSAEIQLAQSLLAQGEKDRATAVVRAVLDDPDRVALLDPVSRARLCFALAQAVSGQEGHEAEEAALLVDTAHYADLSGELPALALRARHHLGGLYCDRGRLEEAASVLESVLPDLAQTLGESDMVQARVWLAHCYTGTQEHRLAAEQYALAATTAQHWDDQRHHAVLTHQAGQALSAAGMNEEAVRAYEQAVALWRGIGDVGATVRALRAQAWEALGARGQSTAEALMREALAEAEKGLRDTELPEERAALGIDVGETHQQLAQLHLEGTDGPPDRQHDTDEQYAINVAAFEAALVCAGRAVGAFRACGQHGQQAMLSAELQAARLELALERPRDAALRTRRLRAELERLPDPDGTLADLADECDAVLMMAERNLPGR</sequence>
<accession>A0A0T6LP27</accession>
<name>A0A0T6LP27_WENVI</name>
<evidence type="ECO:0008006" key="4">
    <source>
        <dbReference type="Google" id="ProtNLM"/>
    </source>
</evidence>
<dbReference type="OrthoDB" id="56388at2"/>
<evidence type="ECO:0000313" key="3">
    <source>
        <dbReference type="Proteomes" id="UP000050867"/>
    </source>
</evidence>
<dbReference type="eggNOG" id="COG0457">
    <property type="taxonomic scope" value="Bacteria"/>
</dbReference>
<reference evidence="2 3" key="1">
    <citation type="submission" date="2015-10" db="EMBL/GenBank/DDBJ databases">
        <title>Draft genome sequence of pyrrolomycin-producing Streptomyces vitaminophilus.</title>
        <authorList>
            <person name="Graham D.E."/>
            <person name="Mahan K.M."/>
            <person name="Klingeman D.M."/>
            <person name="Hettich R.L."/>
            <person name="Parry R.J."/>
        </authorList>
    </citation>
    <scope>NUCLEOTIDE SEQUENCE [LARGE SCALE GENOMIC DNA]</scope>
    <source>
        <strain evidence="2 3">ATCC 31673</strain>
    </source>
</reference>
<keyword evidence="3" id="KW-1185">Reference proteome</keyword>
<proteinExistence type="predicted"/>
<organism evidence="2 3">
    <name type="scientific">Wenjunlia vitaminophila</name>
    <name type="common">Streptomyces vitaminophilus</name>
    <dbReference type="NCBI Taxonomy" id="76728"/>
    <lineage>
        <taxon>Bacteria</taxon>
        <taxon>Bacillati</taxon>
        <taxon>Actinomycetota</taxon>
        <taxon>Actinomycetes</taxon>
        <taxon>Kitasatosporales</taxon>
        <taxon>Streptomycetaceae</taxon>
        <taxon>Wenjunlia</taxon>
    </lineage>
</organism>